<dbReference type="EMBL" id="OIVN01002979">
    <property type="protein sequence ID" value="SPD07901.1"/>
    <property type="molecule type" value="Genomic_DNA"/>
</dbReference>
<dbReference type="AlphaFoldDB" id="A0A2N9H8A6"/>
<reference evidence="1" key="1">
    <citation type="submission" date="2018-02" db="EMBL/GenBank/DDBJ databases">
        <authorList>
            <person name="Cohen D.B."/>
            <person name="Kent A.D."/>
        </authorList>
    </citation>
    <scope>NUCLEOTIDE SEQUENCE</scope>
</reference>
<evidence type="ECO:0008006" key="2">
    <source>
        <dbReference type="Google" id="ProtNLM"/>
    </source>
</evidence>
<evidence type="ECO:0000313" key="1">
    <source>
        <dbReference type="EMBL" id="SPD07901.1"/>
    </source>
</evidence>
<accession>A0A2N9H8A6</accession>
<name>A0A2N9H8A6_FAGSY</name>
<sequence>METERDFLWGGWEMRLHHLVSWDKVCAPKVGGLRMGHHRSGEFGSDLGGWRTYSRCMVVGFGKELCRLGFIFLWILWLVKELISFWKDKWCGDTSLMVRSLPYSLVLPIEKLQLWFWGPDSAGVRDGTTFGLLIGMCGSGVFQLYKVPTWLLKLNIFGG</sequence>
<gene>
    <name evidence="1" type="ORF">FSB_LOCUS35783</name>
</gene>
<protein>
    <recommendedName>
        <fullName evidence="2">Reverse transcriptase zinc-binding domain-containing protein</fullName>
    </recommendedName>
</protein>
<proteinExistence type="predicted"/>
<organism evidence="1">
    <name type="scientific">Fagus sylvatica</name>
    <name type="common">Beechnut</name>
    <dbReference type="NCBI Taxonomy" id="28930"/>
    <lineage>
        <taxon>Eukaryota</taxon>
        <taxon>Viridiplantae</taxon>
        <taxon>Streptophyta</taxon>
        <taxon>Embryophyta</taxon>
        <taxon>Tracheophyta</taxon>
        <taxon>Spermatophyta</taxon>
        <taxon>Magnoliopsida</taxon>
        <taxon>eudicotyledons</taxon>
        <taxon>Gunneridae</taxon>
        <taxon>Pentapetalae</taxon>
        <taxon>rosids</taxon>
        <taxon>fabids</taxon>
        <taxon>Fagales</taxon>
        <taxon>Fagaceae</taxon>
        <taxon>Fagus</taxon>
    </lineage>
</organism>